<dbReference type="SUPFAM" id="SSF47384">
    <property type="entry name" value="Homodimeric domain of signal transducing histidine kinase"/>
    <property type="match status" value="1"/>
</dbReference>
<dbReference type="AlphaFoldDB" id="A0A3B1D2Q1"/>
<gene>
    <name evidence="15" type="ORF">MNBD_NITROSPINAE02-439</name>
</gene>
<evidence type="ECO:0000256" key="10">
    <source>
        <dbReference type="SAM" id="Phobius"/>
    </source>
</evidence>
<dbReference type="EMBL" id="UOGE01000112">
    <property type="protein sequence ID" value="VAX25915.1"/>
    <property type="molecule type" value="Genomic_DNA"/>
</dbReference>
<keyword evidence="5" id="KW-0547">Nucleotide-binding</keyword>
<dbReference type="GO" id="GO:0005524">
    <property type="term" value="F:ATP binding"/>
    <property type="evidence" value="ECO:0007669"/>
    <property type="project" value="UniProtKB-KW"/>
</dbReference>
<dbReference type="PROSITE" id="PS50110">
    <property type="entry name" value="RESPONSE_REGULATORY"/>
    <property type="match status" value="2"/>
</dbReference>
<dbReference type="PROSITE" id="PS50109">
    <property type="entry name" value="HIS_KIN"/>
    <property type="match status" value="1"/>
</dbReference>
<feature type="domain" description="PAS" evidence="13">
    <location>
        <begin position="461"/>
        <end position="531"/>
    </location>
</feature>
<evidence type="ECO:0000259" key="12">
    <source>
        <dbReference type="PROSITE" id="PS50110"/>
    </source>
</evidence>
<dbReference type="GO" id="GO:0006355">
    <property type="term" value="P:regulation of DNA-templated transcription"/>
    <property type="evidence" value="ECO:0007669"/>
    <property type="project" value="InterPro"/>
</dbReference>
<name>A0A3B1D2Q1_9ZZZZ</name>
<dbReference type="GO" id="GO:0004674">
    <property type="term" value="F:protein serine/threonine kinase activity"/>
    <property type="evidence" value="ECO:0007669"/>
    <property type="project" value="UniProtKB-KW"/>
</dbReference>
<dbReference type="PANTHER" id="PTHR45339">
    <property type="entry name" value="HYBRID SIGNAL TRANSDUCTION HISTIDINE KINASE J"/>
    <property type="match status" value="1"/>
</dbReference>
<dbReference type="InterPro" id="IPR036890">
    <property type="entry name" value="HATPase_C_sf"/>
</dbReference>
<evidence type="ECO:0000256" key="8">
    <source>
        <dbReference type="ARBA" id="ARBA00023012"/>
    </source>
</evidence>
<evidence type="ECO:0000259" key="13">
    <source>
        <dbReference type="PROSITE" id="PS50112"/>
    </source>
</evidence>
<dbReference type="SUPFAM" id="SSF52172">
    <property type="entry name" value="CheY-like"/>
    <property type="match status" value="2"/>
</dbReference>
<feature type="transmembrane region" description="Helical" evidence="10">
    <location>
        <begin position="218"/>
        <end position="236"/>
    </location>
</feature>
<keyword evidence="6 15" id="KW-0418">Kinase</keyword>
<keyword evidence="9" id="KW-0175">Coiled coil</keyword>
<evidence type="ECO:0000256" key="3">
    <source>
        <dbReference type="ARBA" id="ARBA00022553"/>
    </source>
</evidence>
<dbReference type="SMART" id="SM00091">
    <property type="entry name" value="PAS"/>
    <property type="match status" value="2"/>
</dbReference>
<dbReference type="Pfam" id="PF17159">
    <property type="entry name" value="MASE3"/>
    <property type="match status" value="1"/>
</dbReference>
<dbReference type="InterPro" id="IPR004358">
    <property type="entry name" value="Sig_transdc_His_kin-like_C"/>
</dbReference>
<protein>
    <recommendedName>
        <fullName evidence="2">histidine kinase</fullName>
        <ecNumber evidence="2">2.7.13.3</ecNumber>
    </recommendedName>
</protein>
<dbReference type="Pfam" id="PF00072">
    <property type="entry name" value="Response_reg"/>
    <property type="match status" value="2"/>
</dbReference>
<dbReference type="Gene3D" id="1.10.287.130">
    <property type="match status" value="1"/>
</dbReference>
<dbReference type="InterPro" id="IPR003661">
    <property type="entry name" value="HisK_dim/P_dom"/>
</dbReference>
<dbReference type="Pfam" id="PF02518">
    <property type="entry name" value="HATPase_c"/>
    <property type="match status" value="1"/>
</dbReference>
<evidence type="ECO:0000256" key="4">
    <source>
        <dbReference type="ARBA" id="ARBA00022679"/>
    </source>
</evidence>
<feature type="domain" description="PAC" evidence="14">
    <location>
        <begin position="538"/>
        <end position="588"/>
    </location>
</feature>
<feature type="transmembrane region" description="Helical" evidence="10">
    <location>
        <begin position="132"/>
        <end position="153"/>
    </location>
</feature>
<dbReference type="CDD" id="cd00082">
    <property type="entry name" value="HisKA"/>
    <property type="match status" value="1"/>
</dbReference>
<reference evidence="15" key="1">
    <citation type="submission" date="2018-06" db="EMBL/GenBank/DDBJ databases">
        <authorList>
            <person name="Zhirakovskaya E."/>
        </authorList>
    </citation>
    <scope>NUCLEOTIDE SEQUENCE</scope>
</reference>
<dbReference type="InterPro" id="IPR035965">
    <property type="entry name" value="PAS-like_dom_sf"/>
</dbReference>
<dbReference type="SMART" id="SM00448">
    <property type="entry name" value="REC"/>
    <property type="match status" value="2"/>
</dbReference>
<dbReference type="CDD" id="cd17546">
    <property type="entry name" value="REC_hyHK_CKI1_RcsC-like"/>
    <property type="match status" value="2"/>
</dbReference>
<dbReference type="InterPro" id="IPR005467">
    <property type="entry name" value="His_kinase_dom"/>
</dbReference>
<keyword evidence="3" id="KW-0597">Phosphoprotein</keyword>
<evidence type="ECO:0000313" key="15">
    <source>
        <dbReference type="EMBL" id="VAX25915.1"/>
    </source>
</evidence>
<proteinExistence type="predicted"/>
<evidence type="ECO:0000259" key="11">
    <source>
        <dbReference type="PROSITE" id="PS50109"/>
    </source>
</evidence>
<dbReference type="NCBIfam" id="TIGR00229">
    <property type="entry name" value="sensory_box"/>
    <property type="match status" value="2"/>
</dbReference>
<dbReference type="SUPFAM" id="SSF55785">
    <property type="entry name" value="PYP-like sensor domain (PAS domain)"/>
    <property type="match status" value="2"/>
</dbReference>
<feature type="transmembrane region" description="Helical" evidence="10">
    <location>
        <begin position="94"/>
        <end position="112"/>
    </location>
</feature>
<dbReference type="CDD" id="cd16922">
    <property type="entry name" value="HATPase_EvgS-ArcB-TorS-like"/>
    <property type="match status" value="1"/>
</dbReference>
<feature type="domain" description="PAC" evidence="14">
    <location>
        <begin position="410"/>
        <end position="460"/>
    </location>
</feature>
<dbReference type="InterPro" id="IPR036097">
    <property type="entry name" value="HisK_dim/P_sf"/>
</dbReference>
<dbReference type="FunFam" id="3.30.565.10:FF:000010">
    <property type="entry name" value="Sensor histidine kinase RcsC"/>
    <property type="match status" value="1"/>
</dbReference>
<feature type="domain" description="Response regulatory" evidence="12">
    <location>
        <begin position="855"/>
        <end position="976"/>
    </location>
</feature>
<evidence type="ECO:0000256" key="6">
    <source>
        <dbReference type="ARBA" id="ARBA00022777"/>
    </source>
</evidence>
<dbReference type="SMART" id="SM00388">
    <property type="entry name" value="HisKA"/>
    <property type="match status" value="1"/>
</dbReference>
<dbReference type="Pfam" id="PF00989">
    <property type="entry name" value="PAS"/>
    <property type="match status" value="1"/>
</dbReference>
<evidence type="ECO:0000256" key="5">
    <source>
        <dbReference type="ARBA" id="ARBA00022741"/>
    </source>
</evidence>
<evidence type="ECO:0000256" key="7">
    <source>
        <dbReference type="ARBA" id="ARBA00022840"/>
    </source>
</evidence>
<dbReference type="FunFam" id="1.10.287.130:FF:000002">
    <property type="entry name" value="Two-component osmosensing histidine kinase"/>
    <property type="match status" value="1"/>
</dbReference>
<dbReference type="FunFam" id="3.30.450.20:FF:000060">
    <property type="entry name" value="Sensor protein FixL"/>
    <property type="match status" value="1"/>
</dbReference>
<dbReference type="GO" id="GO:0000155">
    <property type="term" value="F:phosphorelay sensor kinase activity"/>
    <property type="evidence" value="ECO:0007669"/>
    <property type="project" value="InterPro"/>
</dbReference>
<dbReference type="PROSITE" id="PS50113">
    <property type="entry name" value="PAC"/>
    <property type="match status" value="2"/>
</dbReference>
<feature type="transmembrane region" description="Helical" evidence="10">
    <location>
        <begin position="248"/>
        <end position="269"/>
    </location>
</feature>
<feature type="transmembrane region" description="Helical" evidence="10">
    <location>
        <begin position="64"/>
        <end position="82"/>
    </location>
</feature>
<keyword evidence="7" id="KW-0067">ATP-binding</keyword>
<dbReference type="Pfam" id="PF13426">
    <property type="entry name" value="PAS_9"/>
    <property type="match status" value="1"/>
</dbReference>
<dbReference type="Gene3D" id="3.40.50.2300">
    <property type="match status" value="2"/>
</dbReference>
<feature type="domain" description="Response regulatory" evidence="12">
    <location>
        <begin position="1004"/>
        <end position="1123"/>
    </location>
</feature>
<feature type="transmembrane region" description="Helical" evidence="10">
    <location>
        <begin position="15"/>
        <end position="34"/>
    </location>
</feature>
<feature type="coiled-coil region" evidence="9">
    <location>
        <begin position="302"/>
        <end position="336"/>
    </location>
</feature>
<keyword evidence="10" id="KW-0472">Membrane</keyword>
<dbReference type="SMART" id="SM00086">
    <property type="entry name" value="PAC"/>
    <property type="match status" value="2"/>
</dbReference>
<evidence type="ECO:0000256" key="2">
    <source>
        <dbReference type="ARBA" id="ARBA00012438"/>
    </source>
</evidence>
<dbReference type="Pfam" id="PF00512">
    <property type="entry name" value="HisKA"/>
    <property type="match status" value="1"/>
</dbReference>
<organism evidence="15">
    <name type="scientific">hydrothermal vent metagenome</name>
    <dbReference type="NCBI Taxonomy" id="652676"/>
    <lineage>
        <taxon>unclassified sequences</taxon>
        <taxon>metagenomes</taxon>
        <taxon>ecological metagenomes</taxon>
    </lineage>
</organism>
<dbReference type="Gene3D" id="3.30.565.10">
    <property type="entry name" value="Histidine kinase-like ATPase, C-terminal domain"/>
    <property type="match status" value="1"/>
</dbReference>
<dbReference type="InterPro" id="IPR001789">
    <property type="entry name" value="Sig_transdc_resp-reg_receiver"/>
</dbReference>
<keyword evidence="15" id="KW-0723">Serine/threonine-protein kinase</keyword>
<dbReference type="PROSITE" id="PS50112">
    <property type="entry name" value="PAS"/>
    <property type="match status" value="2"/>
</dbReference>
<dbReference type="CDD" id="cd00130">
    <property type="entry name" value="PAS"/>
    <property type="match status" value="2"/>
</dbReference>
<dbReference type="InterPro" id="IPR003594">
    <property type="entry name" value="HATPase_dom"/>
</dbReference>
<feature type="transmembrane region" description="Helical" evidence="10">
    <location>
        <begin position="174"/>
        <end position="198"/>
    </location>
</feature>
<keyword evidence="10" id="KW-0812">Transmembrane</keyword>
<dbReference type="InterPro" id="IPR000014">
    <property type="entry name" value="PAS"/>
</dbReference>
<dbReference type="InterPro" id="IPR011006">
    <property type="entry name" value="CheY-like_superfamily"/>
</dbReference>
<feature type="domain" description="Histidine kinase" evidence="11">
    <location>
        <begin position="613"/>
        <end position="834"/>
    </location>
</feature>
<dbReference type="PRINTS" id="PR00344">
    <property type="entry name" value="BCTRLSENSOR"/>
</dbReference>
<keyword evidence="8" id="KW-0902">Two-component regulatory system</keyword>
<dbReference type="InterPro" id="IPR033425">
    <property type="entry name" value="MASE3"/>
</dbReference>
<feature type="domain" description="PAS" evidence="13">
    <location>
        <begin position="333"/>
        <end position="403"/>
    </location>
</feature>
<dbReference type="Gene3D" id="3.30.450.20">
    <property type="entry name" value="PAS domain"/>
    <property type="match status" value="2"/>
</dbReference>
<dbReference type="SUPFAM" id="SSF55874">
    <property type="entry name" value="ATPase domain of HSP90 chaperone/DNA topoisomerase II/histidine kinase"/>
    <property type="match status" value="1"/>
</dbReference>
<dbReference type="EC" id="2.7.13.3" evidence="2"/>
<dbReference type="InterPro" id="IPR001610">
    <property type="entry name" value="PAC"/>
</dbReference>
<evidence type="ECO:0000259" key="14">
    <source>
        <dbReference type="PROSITE" id="PS50113"/>
    </source>
</evidence>
<evidence type="ECO:0000256" key="1">
    <source>
        <dbReference type="ARBA" id="ARBA00000085"/>
    </source>
</evidence>
<dbReference type="InterPro" id="IPR013767">
    <property type="entry name" value="PAS_fold"/>
</dbReference>
<dbReference type="PANTHER" id="PTHR45339:SF1">
    <property type="entry name" value="HYBRID SIGNAL TRANSDUCTION HISTIDINE KINASE J"/>
    <property type="match status" value="1"/>
</dbReference>
<keyword evidence="4" id="KW-0808">Transferase</keyword>
<dbReference type="InterPro" id="IPR000700">
    <property type="entry name" value="PAS-assoc_C"/>
</dbReference>
<evidence type="ECO:0000256" key="9">
    <source>
        <dbReference type="SAM" id="Coils"/>
    </source>
</evidence>
<keyword evidence="10" id="KW-1133">Transmembrane helix</keyword>
<dbReference type="SMART" id="SM00387">
    <property type="entry name" value="HATPase_c"/>
    <property type="match status" value="1"/>
</dbReference>
<accession>A0A3B1D2Q1</accession>
<comment type="catalytic activity">
    <reaction evidence="1">
        <text>ATP + protein L-histidine = ADP + protein N-phospho-L-histidine.</text>
        <dbReference type="EC" id="2.7.13.3"/>
    </reaction>
</comment>
<sequence>MTGAETVGTKIPQPLIWAVVSICVAPLLLNWVGVDFASHTSAYTSDNATDTMFYKLSGAFTHTILEWSAFMAAILTVLLAFTHYRISGDVTTPVIAVALFMSGCMDAFHTLAADRLIEAVADNRNLIPFTWAISRLFSALIMIVGVGMFLVRIGKDRRMRRTKISHRDRRDHSGYRFVVWVSLVFGFAAYMIISICATSERLPQTMYPDSLITRPWDIAPLLLFLFAGLVVFPRFYRRAPSLFSHALLVAVIPEVATQLYMAFGSAALFDNAFNIAHFLKVVSYLVPFGGLCLDYVQTHLVKEAVVAEVQEANKELEHEIAERKEAEKALRESEMKFRSVAQSANDAIVSADQDGKIVSWNKGAQIIFGYEEEEVLGKSLEELMPEKYRKAHTQGLDRFLRTGEKKIIGKTIEIVGRRKGGHEFPIEISISSWEVKKEVFVAGIIRDITKRKITEERLQNSEAQQRMILEAAVNGIITIDTSGIVQLFNPAAEDLFGYRSDEVVGRNINMLMPEPYHTEHDGYLRHYLETGERKIIGSGREVVGRRKDGSTFPMDLAVSEMQVGGAVGFVGLITDITERKQVERELIAAMESAETAKREADQANTAKSEFLASMSHEIRTPMNAILGMAELLSETELNAEQKRYIGTFSSAGETLLAIINDILDLSKIESGQLKLEQTCFNLGMLLDQLGEIMAVRAHEKNLELAFRLPDTLPDGLIGDPTRLRQIIVNLVGNAIKFTEQGEVVVEVALERRSTDRIDLTFSVRDTGIGIEPGQLDKIFQSFTQADSSTTRKYGGTGLGLTISQLFVEMMGGRIWVESDIGAGSVFFFTIECGIAAGGGCAGSQPARSIDMNGLQALVVDDNKTNREILRKTLERWGAVVTEANSAAKGLDILRGAVSAGTPVDLVLLDYQMPNMNGLQMAEEIQRDPSIRGAPLILASSGMNGVGAEMMREAGVSACLTKPVKRGELQEAIGKIMGQEESGARREPGSLAPGPVSVSPMKPLRVLLVEDNVDNRNLILAYLKKTPHQVETAGNGKIAVEMFKTNIYDIVLMDMEMPVMDGYTATREIRHLERKTSQTKTPILALTAHALKEHEQKSLNAGCDGHLTKPIKKKALLKALEEHTAS</sequence>